<accession>A0ABV7FCR2</accession>
<dbReference type="Gene3D" id="1.10.8.350">
    <property type="entry name" value="Bacterial muramidase"/>
    <property type="match status" value="1"/>
</dbReference>
<evidence type="ECO:0000313" key="3">
    <source>
        <dbReference type="EMBL" id="MFC3114004.1"/>
    </source>
</evidence>
<dbReference type="NCBIfam" id="TIGR02283">
    <property type="entry name" value="MltB_2"/>
    <property type="match status" value="1"/>
</dbReference>
<dbReference type="Pfam" id="PF13406">
    <property type="entry name" value="SLT_2"/>
    <property type="match status" value="1"/>
</dbReference>
<feature type="domain" description="Transglycosylase SLT" evidence="2">
    <location>
        <begin position="78"/>
        <end position="369"/>
    </location>
</feature>
<dbReference type="InterPro" id="IPR036365">
    <property type="entry name" value="PGBD-like_sf"/>
</dbReference>
<dbReference type="Gene3D" id="1.10.101.10">
    <property type="entry name" value="PGBD-like superfamily/PGBD"/>
    <property type="match status" value="1"/>
</dbReference>
<name>A0ABV7FCR2_9GAMM</name>
<reference evidence="4" key="1">
    <citation type="journal article" date="2019" name="Int. J. Syst. Evol. Microbiol.">
        <title>The Global Catalogue of Microorganisms (GCM) 10K type strain sequencing project: providing services to taxonomists for standard genome sequencing and annotation.</title>
        <authorList>
            <consortium name="The Broad Institute Genomics Platform"/>
            <consortium name="The Broad Institute Genome Sequencing Center for Infectious Disease"/>
            <person name="Wu L."/>
            <person name="Ma J."/>
        </authorList>
    </citation>
    <scope>NUCLEOTIDE SEQUENCE [LARGE SCALE GENOMIC DNA]</scope>
    <source>
        <strain evidence="4">KCTC 52237</strain>
    </source>
</reference>
<proteinExistence type="predicted"/>
<feature type="domain" description="Peptidoglycan binding-like" evidence="1">
    <location>
        <begin position="390"/>
        <end position="445"/>
    </location>
</feature>
<dbReference type="Gene3D" id="1.10.530.10">
    <property type="match status" value="1"/>
</dbReference>
<evidence type="ECO:0000259" key="2">
    <source>
        <dbReference type="Pfam" id="PF13406"/>
    </source>
</evidence>
<dbReference type="PANTHER" id="PTHR30163">
    <property type="entry name" value="MEMBRANE-BOUND LYTIC MUREIN TRANSGLYCOSYLASE B"/>
    <property type="match status" value="1"/>
</dbReference>
<gene>
    <name evidence="3" type="ORF">ACFODX_00445</name>
</gene>
<dbReference type="CDD" id="cd13399">
    <property type="entry name" value="Slt35-like"/>
    <property type="match status" value="1"/>
</dbReference>
<evidence type="ECO:0000259" key="1">
    <source>
        <dbReference type="Pfam" id="PF01471"/>
    </source>
</evidence>
<keyword evidence="4" id="KW-1185">Reference proteome</keyword>
<dbReference type="InterPro" id="IPR002477">
    <property type="entry name" value="Peptidoglycan-bd-like"/>
</dbReference>
<dbReference type="PANTHER" id="PTHR30163:SF8">
    <property type="entry name" value="LYTIC MUREIN TRANSGLYCOSYLASE"/>
    <property type="match status" value="1"/>
</dbReference>
<dbReference type="Proteomes" id="UP001595555">
    <property type="component" value="Unassembled WGS sequence"/>
</dbReference>
<evidence type="ECO:0000313" key="4">
    <source>
        <dbReference type="Proteomes" id="UP001595555"/>
    </source>
</evidence>
<dbReference type="SUPFAM" id="SSF53955">
    <property type="entry name" value="Lysozyme-like"/>
    <property type="match status" value="1"/>
</dbReference>
<comment type="caution">
    <text evidence="3">The sequence shown here is derived from an EMBL/GenBank/DDBJ whole genome shotgun (WGS) entry which is preliminary data.</text>
</comment>
<dbReference type="InterPro" id="IPR036366">
    <property type="entry name" value="PGBDSf"/>
</dbReference>
<sequence length="450" mass="49557">MPDTLTLHTRLPLVSTNRLRQLLTITCCTSLLSCANTPPTPATPNQPAAATSISATNTATAATTAPTHTSAMISEADFAQCLTKFAQIAKNQGISAPVINNSLANARLNKRVLELDKQQPEFTTSFADYFNRRVTEQRVKQGRELWAKHRVLFDKVEQEYGVPAPYLLSFWGLETNFGSYFGNIKVVDSLATLACDARRSEFFTIELMNALRILDEGAIAPAQMVGSWAGAMGHVQFMPSAFLKNAVDYDGDNKRDLWKSTADAMGSAANFLRNLGWQPNSRWGREVKLPANFPFLEAGLKNTKSLNEWRQLGITRADNSPLPAENIQASLLVPAGHQGPAFLVYENFNVIMRWNRSEFYAIAVGQLADQIAGGGKLMQSPPENVPRLHRNQVIELQSLLNTKGFDTGTPDGIFGPATRRALSEFQQQQGMIADGFPSRELLKLLGIKAR</sequence>
<protein>
    <submittedName>
        <fullName evidence="3">Lytic murein transglycosylase</fullName>
    </submittedName>
</protein>
<dbReference type="Pfam" id="PF01471">
    <property type="entry name" value="PG_binding_1"/>
    <property type="match status" value="1"/>
</dbReference>
<dbReference type="InterPro" id="IPR011970">
    <property type="entry name" value="MltB_2"/>
</dbReference>
<dbReference type="InterPro" id="IPR043426">
    <property type="entry name" value="MltB-like"/>
</dbReference>
<dbReference type="RefSeq" id="WP_378114933.1">
    <property type="nucleotide sequence ID" value="NZ_JBHRTF010000001.1"/>
</dbReference>
<dbReference type="InterPro" id="IPR031304">
    <property type="entry name" value="SLT_2"/>
</dbReference>
<dbReference type="EMBL" id="JBHRTF010000001">
    <property type="protein sequence ID" value="MFC3114004.1"/>
    <property type="molecule type" value="Genomic_DNA"/>
</dbReference>
<organism evidence="3 4">
    <name type="scientific">Cellvibrio fontiphilus</name>
    <dbReference type="NCBI Taxonomy" id="1815559"/>
    <lineage>
        <taxon>Bacteria</taxon>
        <taxon>Pseudomonadati</taxon>
        <taxon>Pseudomonadota</taxon>
        <taxon>Gammaproteobacteria</taxon>
        <taxon>Cellvibrionales</taxon>
        <taxon>Cellvibrionaceae</taxon>
        <taxon>Cellvibrio</taxon>
    </lineage>
</organism>
<dbReference type="SUPFAM" id="SSF47090">
    <property type="entry name" value="PGBD-like"/>
    <property type="match status" value="1"/>
</dbReference>
<dbReference type="InterPro" id="IPR023346">
    <property type="entry name" value="Lysozyme-like_dom_sf"/>
</dbReference>